<organism evidence="1">
    <name type="scientific">hydrothermal vent metagenome</name>
    <dbReference type="NCBI Taxonomy" id="652676"/>
    <lineage>
        <taxon>unclassified sequences</taxon>
        <taxon>metagenomes</taxon>
        <taxon>ecological metagenomes</taxon>
    </lineage>
</organism>
<reference evidence="1" key="1">
    <citation type="submission" date="2018-06" db="EMBL/GenBank/DDBJ databases">
        <authorList>
            <person name="Zhirakovskaya E."/>
        </authorList>
    </citation>
    <scope>NUCLEOTIDE SEQUENCE</scope>
</reference>
<dbReference type="AlphaFoldDB" id="A0A3B0X9G0"/>
<evidence type="ECO:0000313" key="1">
    <source>
        <dbReference type="EMBL" id="VAW59557.1"/>
    </source>
</evidence>
<dbReference type="EMBL" id="UOFG01000088">
    <property type="protein sequence ID" value="VAW59557.1"/>
    <property type="molecule type" value="Genomic_DNA"/>
</dbReference>
<protein>
    <submittedName>
        <fullName evidence="1">Uncharacterized protein</fullName>
    </submittedName>
</protein>
<accession>A0A3B0X9G0</accession>
<sequence>MIILIKRYFWPIVKPVFNSGQGNGCPLYIQSEGKFVVICFIELKKSVEHIIVESGIIEIYENVVCGEFPERVIVLPNPVRVHNSPCSGLIESEI</sequence>
<proteinExistence type="predicted"/>
<gene>
    <name evidence="1" type="ORF">MNBD_GAMMA11-2029</name>
</gene>
<name>A0A3B0X9G0_9ZZZZ</name>